<keyword evidence="2" id="KW-1185">Reference proteome</keyword>
<name>A0ABT5VED3_9BACI</name>
<dbReference type="Gene3D" id="3.40.50.300">
    <property type="entry name" value="P-loop containing nucleotide triphosphate hydrolases"/>
    <property type="match status" value="1"/>
</dbReference>
<protein>
    <submittedName>
        <fullName evidence="1">Aldolase</fullName>
    </submittedName>
</protein>
<comment type="caution">
    <text evidence="1">The sequence shown here is derived from an EMBL/GenBank/DDBJ whole genome shotgun (WGS) entry which is preliminary data.</text>
</comment>
<dbReference type="SUPFAM" id="SSF53795">
    <property type="entry name" value="PEP carboxykinase-like"/>
    <property type="match status" value="1"/>
</dbReference>
<dbReference type="InterPro" id="IPR027417">
    <property type="entry name" value="P-loop_NTPase"/>
</dbReference>
<gene>
    <name evidence="1" type="ORF">N7Z68_10475</name>
</gene>
<evidence type="ECO:0000313" key="1">
    <source>
        <dbReference type="EMBL" id="MDE5413811.1"/>
    </source>
</evidence>
<proteinExistence type="predicted"/>
<dbReference type="RefSeq" id="WP_275118430.1">
    <property type="nucleotide sequence ID" value="NZ_JAOTPO010000006.1"/>
</dbReference>
<evidence type="ECO:0000313" key="2">
    <source>
        <dbReference type="Proteomes" id="UP001148125"/>
    </source>
</evidence>
<sequence length="309" mass="35496">MNHFLTYRGFGFNIASVIPLRELLVIDNGENIDITIEMADLSQMWEDLSDPDYDPYFVIYENFLLFHMPNTAIFLIEEGKRIYVSPMNDVDEDTLRLYLLGTCMGGILMQRRILPLHGSAIAIDGKAYAVVGDSGAGKSTLASAFLKRGYQLISDDVIPVTLSKGQTPYVTPAYPQQKLWQESLTEFGMESGKYRPIVDRETKFAIPVVHQFVDEILPLAGIFELTKTSNDEIQLLPIQKLQRFQLLFYNTYRNFYIERAGLMKWHFDFSAKMVNHIEFYQIQRPTSRFTANTLTEMILDTIQKEANVI</sequence>
<reference evidence="1" key="1">
    <citation type="submission" date="2024-05" db="EMBL/GenBank/DDBJ databases">
        <title>Alkalihalobacillus sp. strain MEB203 novel alkaliphilic bacterium from Lonar Lake, India.</title>
        <authorList>
            <person name="Joshi A."/>
            <person name="Thite S."/>
            <person name="Mengade P."/>
        </authorList>
    </citation>
    <scope>NUCLEOTIDE SEQUENCE</scope>
    <source>
        <strain evidence="1">MEB 203</strain>
    </source>
</reference>
<accession>A0ABT5VED3</accession>
<dbReference type="EMBL" id="JAOTPO010000006">
    <property type="protein sequence ID" value="MDE5413811.1"/>
    <property type="molecule type" value="Genomic_DNA"/>
</dbReference>
<organism evidence="1 2">
    <name type="scientific">Alkalihalobacterium chitinilyticum</name>
    <dbReference type="NCBI Taxonomy" id="2980103"/>
    <lineage>
        <taxon>Bacteria</taxon>
        <taxon>Bacillati</taxon>
        <taxon>Bacillota</taxon>
        <taxon>Bacilli</taxon>
        <taxon>Bacillales</taxon>
        <taxon>Bacillaceae</taxon>
        <taxon>Alkalihalobacterium</taxon>
    </lineage>
</organism>
<dbReference type="Proteomes" id="UP001148125">
    <property type="component" value="Unassembled WGS sequence"/>
</dbReference>